<keyword evidence="1" id="KW-1133">Transmembrane helix</keyword>
<feature type="transmembrane region" description="Helical" evidence="1">
    <location>
        <begin position="5"/>
        <end position="26"/>
    </location>
</feature>
<protein>
    <recommendedName>
        <fullName evidence="4">DUF3899 domain-containing protein</fullName>
    </recommendedName>
</protein>
<dbReference type="RefSeq" id="WP_115750319.1">
    <property type="nucleotide sequence ID" value="NZ_PIOD01000014.1"/>
</dbReference>
<dbReference type="Proteomes" id="UP000256520">
    <property type="component" value="Unassembled WGS sequence"/>
</dbReference>
<sequence>MKKFVLAIITIGTILIANWGIAALFYNHFIDWSFLTGLAVTICIGFFNSSGGFMSDLTDSKLQSSNYGHWTATEVRTKIDRQKRSFRTSISFYVALSYTLIAGLLSLIYYNV</sequence>
<gene>
    <name evidence="2" type="ORF">CWR45_13025</name>
</gene>
<proteinExistence type="predicted"/>
<name>A0A3D8PPX7_9BACI</name>
<evidence type="ECO:0000313" key="3">
    <source>
        <dbReference type="Proteomes" id="UP000256520"/>
    </source>
</evidence>
<comment type="caution">
    <text evidence="2">The sequence shown here is derived from an EMBL/GenBank/DDBJ whole genome shotgun (WGS) entry which is preliminary data.</text>
</comment>
<dbReference type="EMBL" id="PIOD01000014">
    <property type="protein sequence ID" value="RDW17308.1"/>
    <property type="molecule type" value="Genomic_DNA"/>
</dbReference>
<feature type="transmembrane region" description="Helical" evidence="1">
    <location>
        <begin position="90"/>
        <end position="110"/>
    </location>
</feature>
<feature type="transmembrane region" description="Helical" evidence="1">
    <location>
        <begin position="32"/>
        <end position="54"/>
    </location>
</feature>
<keyword evidence="1" id="KW-0472">Membrane</keyword>
<evidence type="ECO:0000256" key="1">
    <source>
        <dbReference type="SAM" id="Phobius"/>
    </source>
</evidence>
<reference evidence="3" key="1">
    <citation type="submission" date="2017-11" db="EMBL/GenBank/DDBJ databases">
        <authorList>
            <person name="Zhu W."/>
        </authorList>
    </citation>
    <scope>NUCLEOTIDE SEQUENCE [LARGE SCALE GENOMIC DNA]</scope>
    <source>
        <strain evidence="3">CAU 1051</strain>
    </source>
</reference>
<dbReference type="OrthoDB" id="2428514at2"/>
<accession>A0A3D8PPX7</accession>
<evidence type="ECO:0000313" key="2">
    <source>
        <dbReference type="EMBL" id="RDW17308.1"/>
    </source>
</evidence>
<dbReference type="AlphaFoldDB" id="A0A3D8PPX7"/>
<evidence type="ECO:0008006" key="4">
    <source>
        <dbReference type="Google" id="ProtNLM"/>
    </source>
</evidence>
<organism evidence="2 3">
    <name type="scientific">Oceanobacillus chungangensis</name>
    <dbReference type="NCBI Taxonomy" id="1229152"/>
    <lineage>
        <taxon>Bacteria</taxon>
        <taxon>Bacillati</taxon>
        <taxon>Bacillota</taxon>
        <taxon>Bacilli</taxon>
        <taxon>Bacillales</taxon>
        <taxon>Bacillaceae</taxon>
        <taxon>Oceanobacillus</taxon>
    </lineage>
</organism>
<keyword evidence="3" id="KW-1185">Reference proteome</keyword>
<keyword evidence="1" id="KW-0812">Transmembrane</keyword>